<evidence type="ECO:0000313" key="2">
    <source>
        <dbReference type="EMBL" id="KAE9391636.1"/>
    </source>
</evidence>
<keyword evidence="3" id="KW-1185">Reference proteome</keyword>
<feature type="region of interest" description="Disordered" evidence="1">
    <location>
        <begin position="346"/>
        <end position="408"/>
    </location>
</feature>
<gene>
    <name evidence="2" type="ORF">BT96DRAFT_945218</name>
</gene>
<sequence length="408" mass="45858">MDTWVLLDNYFASDTSDGDWVHTALEKLGVGVEWEDMWGCITGMELGDEDAAKELKAALDAMKLSVGPHTSVSNEASQFEDAVEDVQKQLDSLKPSSSVDKNAEATSNVGHNLFNGLEEFEAQELTEKQNNLAEHLNHFTDSVMLEEYGIYYLRCQKGKESEIIQQIECDIKWNKQPKYLCQAFASKKQGGIYIWVHSMLNANYILAAYFRYIDGLIYSHCPVFLYVVDNTQSSIMQKDNPGFNVPLLWKGPYLAMPIHHWVTVWVIAKKGLYRGDTGVIIQDSSGNLDESECVIVFLPRLDLSLQKFKRVKKAHPSSPNISATSPLHFHLEKFPNAQEHTVCTEAPQAPSKCLKKPPNPRDIEGHLRDTGGHLRDTGGYLRDTGGHLRDTGGHLRDTGGHLRDTEEH</sequence>
<organism evidence="2 3">
    <name type="scientific">Gymnopus androsaceus JB14</name>
    <dbReference type="NCBI Taxonomy" id="1447944"/>
    <lineage>
        <taxon>Eukaryota</taxon>
        <taxon>Fungi</taxon>
        <taxon>Dikarya</taxon>
        <taxon>Basidiomycota</taxon>
        <taxon>Agaricomycotina</taxon>
        <taxon>Agaricomycetes</taxon>
        <taxon>Agaricomycetidae</taxon>
        <taxon>Agaricales</taxon>
        <taxon>Marasmiineae</taxon>
        <taxon>Omphalotaceae</taxon>
        <taxon>Gymnopus</taxon>
    </lineage>
</organism>
<feature type="compositionally biased region" description="Basic and acidic residues" evidence="1">
    <location>
        <begin position="359"/>
        <end position="376"/>
    </location>
</feature>
<proteinExistence type="predicted"/>
<protein>
    <submittedName>
        <fullName evidence="2">Uncharacterized protein</fullName>
    </submittedName>
</protein>
<reference evidence="2" key="1">
    <citation type="journal article" date="2019" name="Environ. Microbiol.">
        <title>Fungal ecological strategies reflected in gene transcription - a case study of two litter decomposers.</title>
        <authorList>
            <person name="Barbi F."/>
            <person name="Kohler A."/>
            <person name="Barry K."/>
            <person name="Baskaran P."/>
            <person name="Daum C."/>
            <person name="Fauchery L."/>
            <person name="Ihrmark K."/>
            <person name="Kuo A."/>
            <person name="LaButti K."/>
            <person name="Lipzen A."/>
            <person name="Morin E."/>
            <person name="Grigoriev I.V."/>
            <person name="Henrissat B."/>
            <person name="Lindahl B."/>
            <person name="Martin F."/>
        </authorList>
    </citation>
    <scope>NUCLEOTIDE SEQUENCE</scope>
    <source>
        <strain evidence="2">JB14</strain>
    </source>
</reference>
<feature type="compositionally biased region" description="Basic and acidic residues" evidence="1">
    <location>
        <begin position="384"/>
        <end position="408"/>
    </location>
</feature>
<evidence type="ECO:0000313" key="3">
    <source>
        <dbReference type="Proteomes" id="UP000799118"/>
    </source>
</evidence>
<dbReference type="AlphaFoldDB" id="A0A6A4H1K5"/>
<accession>A0A6A4H1K5</accession>
<dbReference type="EMBL" id="ML769617">
    <property type="protein sequence ID" value="KAE9391636.1"/>
    <property type="molecule type" value="Genomic_DNA"/>
</dbReference>
<name>A0A6A4H1K5_9AGAR</name>
<evidence type="ECO:0000256" key="1">
    <source>
        <dbReference type="SAM" id="MobiDB-lite"/>
    </source>
</evidence>
<dbReference type="Proteomes" id="UP000799118">
    <property type="component" value="Unassembled WGS sequence"/>
</dbReference>